<dbReference type="Gene3D" id="3.90.1200.10">
    <property type="match status" value="1"/>
</dbReference>
<dbReference type="InterPro" id="IPR011009">
    <property type="entry name" value="Kinase-like_dom_sf"/>
</dbReference>
<dbReference type="InterPro" id="IPR002575">
    <property type="entry name" value="Aminoglycoside_PTrfase"/>
</dbReference>
<sequence>MSTPPSAPTASAGGLTLAELPTVVAALCDRVGLDPTGAQLIKFTNNAALRLATAPVVVRIAGSRAARASITTVVQVARWLTGQDMPAVRLLSGIDQPVEAAGHVATFWEEVPVTGPAPTGADLGRILRRFHALPEPDFALPDWAPFPRIRARIADAQGISARDQEWLLEQCAAVEAEVRSLDYVLEAGLIHGDPFLGNLIPGPDGPVLCDFDGVSWGPREWDLTPVAVGRLRMNYPEDHHTPLADAYGYDVTAWVGFPVFRRLRELVLVTSVLPQLAGNPGIRAQWEPRYASFRAGDTRTRWDTYH</sequence>
<keyword evidence="3" id="KW-1185">Reference proteome</keyword>
<accession>A0ABY4L4A7</accession>
<organism evidence="2 3">
    <name type="scientific">Thermobifida alba</name>
    <name type="common">Thermomonospora alba</name>
    <dbReference type="NCBI Taxonomy" id="53522"/>
    <lineage>
        <taxon>Bacteria</taxon>
        <taxon>Bacillati</taxon>
        <taxon>Actinomycetota</taxon>
        <taxon>Actinomycetes</taxon>
        <taxon>Streptosporangiales</taxon>
        <taxon>Nocardiopsidaceae</taxon>
        <taxon>Thermobifida</taxon>
    </lineage>
</organism>
<dbReference type="EMBL" id="CP051627">
    <property type="protein sequence ID" value="UPT22515.1"/>
    <property type="molecule type" value="Genomic_DNA"/>
</dbReference>
<feature type="domain" description="Aminoglycoside phosphotransferase" evidence="1">
    <location>
        <begin position="52"/>
        <end position="248"/>
    </location>
</feature>
<gene>
    <name evidence="2" type="ORF">FOF52_17440</name>
</gene>
<evidence type="ECO:0000259" key="1">
    <source>
        <dbReference type="Pfam" id="PF01636"/>
    </source>
</evidence>
<dbReference type="Proteomes" id="UP000832041">
    <property type="component" value="Chromosome"/>
</dbReference>
<name>A0ABY4L4A7_THEAE</name>
<reference evidence="2 3" key="1">
    <citation type="submission" date="2020-04" db="EMBL/GenBank/DDBJ databases">
        <title>Thermobifida alba genome sequencing and assembly.</title>
        <authorList>
            <person name="Luzics S."/>
            <person name="Horvath B."/>
            <person name="Nagy I."/>
            <person name="Toth A."/>
            <person name="Nagy I."/>
            <person name="Kukolya J."/>
        </authorList>
    </citation>
    <scope>NUCLEOTIDE SEQUENCE [LARGE SCALE GENOMIC DNA]</scope>
    <source>
        <strain evidence="2 3">DSM 43795</strain>
    </source>
</reference>
<proteinExistence type="predicted"/>
<protein>
    <submittedName>
        <fullName evidence="2">Aminoglycoside phosphotransferase family protein</fullName>
    </submittedName>
</protein>
<dbReference type="SUPFAM" id="SSF56112">
    <property type="entry name" value="Protein kinase-like (PK-like)"/>
    <property type="match status" value="1"/>
</dbReference>
<dbReference type="Pfam" id="PF01636">
    <property type="entry name" value="APH"/>
    <property type="match status" value="1"/>
</dbReference>
<evidence type="ECO:0000313" key="2">
    <source>
        <dbReference type="EMBL" id="UPT22515.1"/>
    </source>
</evidence>
<evidence type="ECO:0000313" key="3">
    <source>
        <dbReference type="Proteomes" id="UP000832041"/>
    </source>
</evidence>